<dbReference type="EMBL" id="MLJW01001433">
    <property type="protein sequence ID" value="OIQ78274.1"/>
    <property type="molecule type" value="Genomic_DNA"/>
</dbReference>
<dbReference type="AlphaFoldDB" id="A0A1J5Q4Q4"/>
<organism evidence="1">
    <name type="scientific">mine drainage metagenome</name>
    <dbReference type="NCBI Taxonomy" id="410659"/>
    <lineage>
        <taxon>unclassified sequences</taxon>
        <taxon>metagenomes</taxon>
        <taxon>ecological metagenomes</taxon>
    </lineage>
</organism>
<sequence>MQGHGTHRSIGTGTGVKRGITAAVGIEPGEVGARQSVSGNTATHTGKVATDQNLAVALHHDRAHRVVKPKISTGVAINGVAAGIKACVQRAIAVKSRQVLKIGPRRGYPCVLATHQNLAVTLHCQCKVTGGQGLKTPGHKTGIKTAVGVQARQLVACRAIDGAEVTRHQRLAIRLDSKHGNTAGDFQPWCKAGIGQRCSRHHHAPGKKQAQYKKFCDPV</sequence>
<protein>
    <submittedName>
        <fullName evidence="1">Uncharacterized protein</fullName>
    </submittedName>
</protein>
<gene>
    <name evidence="1" type="ORF">GALL_400240</name>
</gene>
<name>A0A1J5Q4Q4_9ZZZZ</name>
<reference evidence="1" key="1">
    <citation type="submission" date="2016-10" db="EMBL/GenBank/DDBJ databases">
        <title>Sequence of Gallionella enrichment culture.</title>
        <authorList>
            <person name="Poehlein A."/>
            <person name="Muehling M."/>
            <person name="Daniel R."/>
        </authorList>
    </citation>
    <scope>NUCLEOTIDE SEQUENCE</scope>
</reference>
<accession>A0A1J5Q4Q4</accession>
<proteinExistence type="predicted"/>
<evidence type="ECO:0000313" key="1">
    <source>
        <dbReference type="EMBL" id="OIQ78274.1"/>
    </source>
</evidence>
<comment type="caution">
    <text evidence="1">The sequence shown here is derived from an EMBL/GenBank/DDBJ whole genome shotgun (WGS) entry which is preliminary data.</text>
</comment>